<evidence type="ECO:0000313" key="13">
    <source>
        <dbReference type="Proteomes" id="UP001295444"/>
    </source>
</evidence>
<dbReference type="GO" id="GO:0006508">
    <property type="term" value="P:proteolysis"/>
    <property type="evidence" value="ECO:0007669"/>
    <property type="project" value="UniProtKB-KW"/>
</dbReference>
<evidence type="ECO:0000256" key="4">
    <source>
        <dbReference type="ARBA" id="ARBA00022801"/>
    </source>
</evidence>
<dbReference type="InterPro" id="IPR035914">
    <property type="entry name" value="Sperma_CUB_dom_sf"/>
</dbReference>
<dbReference type="Pfam" id="PF00431">
    <property type="entry name" value="CUB"/>
    <property type="match status" value="2"/>
</dbReference>
<proteinExistence type="predicted"/>
<keyword evidence="13" id="KW-1185">Reference proteome</keyword>
<keyword evidence="3" id="KW-0677">Repeat</keyword>
<keyword evidence="4 9" id="KW-0378">Hydrolase</keyword>
<dbReference type="EC" id="3.4.24.-" evidence="9"/>
<evidence type="ECO:0000256" key="9">
    <source>
        <dbReference type="RuleBase" id="RU361183"/>
    </source>
</evidence>
<evidence type="ECO:0000256" key="8">
    <source>
        <dbReference type="PROSITE-ProRule" id="PRU00059"/>
    </source>
</evidence>
<reference evidence="12" key="1">
    <citation type="submission" date="2022-03" db="EMBL/GenBank/DDBJ databases">
        <authorList>
            <person name="Alioto T."/>
            <person name="Alioto T."/>
            <person name="Gomez Garrido J."/>
        </authorList>
    </citation>
    <scope>NUCLEOTIDE SEQUENCE</scope>
</reference>
<keyword evidence="2 9" id="KW-0479">Metal-binding</keyword>
<feature type="domain" description="CUB" evidence="10">
    <location>
        <begin position="77"/>
        <end position="195"/>
    </location>
</feature>
<dbReference type="SUPFAM" id="SSF49854">
    <property type="entry name" value="Spermadhesin, CUB domain"/>
    <property type="match status" value="2"/>
</dbReference>
<evidence type="ECO:0000256" key="5">
    <source>
        <dbReference type="ARBA" id="ARBA00022833"/>
    </source>
</evidence>
<evidence type="ECO:0000256" key="6">
    <source>
        <dbReference type="ARBA" id="ARBA00023049"/>
    </source>
</evidence>
<dbReference type="SUPFAM" id="SSF55486">
    <property type="entry name" value="Metalloproteases ('zincins'), catalytic domain"/>
    <property type="match status" value="1"/>
</dbReference>
<evidence type="ECO:0000256" key="2">
    <source>
        <dbReference type="ARBA" id="ARBA00022723"/>
    </source>
</evidence>
<comment type="caution">
    <text evidence="8">Lacks conserved residue(s) required for the propagation of feature annotation.</text>
</comment>
<dbReference type="InterPro" id="IPR001506">
    <property type="entry name" value="Peptidase_M12A"/>
</dbReference>
<dbReference type="PROSITE" id="PS51864">
    <property type="entry name" value="ASTACIN"/>
    <property type="match status" value="1"/>
</dbReference>
<dbReference type="PRINTS" id="PR00480">
    <property type="entry name" value="ASTACIN"/>
</dbReference>
<dbReference type="Pfam" id="PF01400">
    <property type="entry name" value="Astacin"/>
    <property type="match status" value="1"/>
</dbReference>
<evidence type="ECO:0000256" key="1">
    <source>
        <dbReference type="ARBA" id="ARBA00022670"/>
    </source>
</evidence>
<evidence type="ECO:0000256" key="3">
    <source>
        <dbReference type="ARBA" id="ARBA00022737"/>
    </source>
</evidence>
<protein>
    <recommendedName>
        <fullName evidence="9">Metalloendopeptidase</fullName>
        <ecNumber evidence="9">3.4.24.-</ecNumber>
    </recommendedName>
</protein>
<evidence type="ECO:0000259" key="10">
    <source>
        <dbReference type="PROSITE" id="PS01180"/>
    </source>
</evidence>
<keyword evidence="6 9" id="KW-0482">Metalloprotease</keyword>
<dbReference type="PROSITE" id="PS01180">
    <property type="entry name" value="CUB"/>
    <property type="match status" value="2"/>
</dbReference>
<dbReference type="Proteomes" id="UP001295444">
    <property type="component" value="Chromosome 02"/>
</dbReference>
<comment type="cofactor">
    <cofactor evidence="9">
        <name>Zn(2+)</name>
        <dbReference type="ChEBI" id="CHEBI:29105"/>
    </cofactor>
    <text evidence="9">Binds 1 zinc ion per subunit.</text>
</comment>
<dbReference type="AlphaFoldDB" id="A0AAD1R950"/>
<dbReference type="PANTHER" id="PTHR24251:SF46">
    <property type="entry name" value="METALLOENDOPEPTIDASE"/>
    <property type="match status" value="1"/>
</dbReference>
<dbReference type="InterPro" id="IPR000859">
    <property type="entry name" value="CUB_dom"/>
</dbReference>
<gene>
    <name evidence="12" type="ORF">PECUL_23A049958</name>
</gene>
<dbReference type="Gene3D" id="3.40.390.10">
    <property type="entry name" value="Collagenase (Catalytic Domain)"/>
    <property type="match status" value="1"/>
</dbReference>
<evidence type="ECO:0000259" key="11">
    <source>
        <dbReference type="PROSITE" id="PS51864"/>
    </source>
</evidence>
<dbReference type="GO" id="GO:0046872">
    <property type="term" value="F:metal ion binding"/>
    <property type="evidence" value="ECO:0007669"/>
    <property type="project" value="UniProtKB-KW"/>
</dbReference>
<feature type="domain" description="CUB" evidence="10">
    <location>
        <begin position="202"/>
        <end position="322"/>
    </location>
</feature>
<organism evidence="12 13">
    <name type="scientific">Pelobates cultripes</name>
    <name type="common">Western spadefoot toad</name>
    <dbReference type="NCBI Taxonomy" id="61616"/>
    <lineage>
        <taxon>Eukaryota</taxon>
        <taxon>Metazoa</taxon>
        <taxon>Chordata</taxon>
        <taxon>Craniata</taxon>
        <taxon>Vertebrata</taxon>
        <taxon>Euteleostomi</taxon>
        <taxon>Amphibia</taxon>
        <taxon>Batrachia</taxon>
        <taxon>Anura</taxon>
        <taxon>Pelobatoidea</taxon>
        <taxon>Pelobatidae</taxon>
        <taxon>Pelobates</taxon>
    </lineage>
</organism>
<feature type="domain" description="Peptidase M12A" evidence="11">
    <location>
        <begin position="1"/>
        <end position="70"/>
    </location>
</feature>
<dbReference type="PANTHER" id="PTHR24251">
    <property type="entry name" value="OVOCHYMASE-RELATED"/>
    <property type="match status" value="1"/>
</dbReference>
<dbReference type="SMART" id="SM00042">
    <property type="entry name" value="CUB"/>
    <property type="match status" value="2"/>
</dbReference>
<evidence type="ECO:0000313" key="12">
    <source>
        <dbReference type="EMBL" id="CAH2245720.1"/>
    </source>
</evidence>
<dbReference type="Gene3D" id="2.60.120.290">
    <property type="entry name" value="Spermadhesin, CUB domain"/>
    <property type="match status" value="2"/>
</dbReference>
<dbReference type="EMBL" id="OW240913">
    <property type="protein sequence ID" value="CAH2245720.1"/>
    <property type="molecule type" value="Genomic_DNA"/>
</dbReference>
<dbReference type="FunFam" id="2.60.120.290:FF:000005">
    <property type="entry name" value="Procollagen C-endopeptidase enhancer 1"/>
    <property type="match status" value="1"/>
</dbReference>
<dbReference type="InterPro" id="IPR024079">
    <property type="entry name" value="MetalloPept_cat_dom_sf"/>
</dbReference>
<sequence>MRSNFQKRNSNNLGLPYDYTSIMHYPRTAFSTINGKSTIVPKPDPNVNIGQRDGMSHLDVKKIHIQYKCTLCSTLRCGVWSALTVHRYLDKGSPPVAHGAPTRRAGIWHLAIHKTQVGFVYLEISKINIPQSSGCSDSYLKIYNGDSRESKVLQDKACGSTLIPPFVSTQNNLLMEFVSNREASQSKFKVHYKAAPESDVSNGNTLFEDNGSVTSPSYPSLYPENEDVIHTIIAPSGKKGYGWKVSLKFIRFQIEYCKFTCSCVCDYLKISDGTSLNGALLGIFCGFAAPSAMVSTQNVVVIHFHSDGLKSAGGFHLQYNFGKEQI</sequence>
<keyword evidence="1 9" id="KW-0645">Protease</keyword>
<accession>A0AAD1R950</accession>
<dbReference type="CDD" id="cd00041">
    <property type="entry name" value="CUB"/>
    <property type="match status" value="2"/>
</dbReference>
<evidence type="ECO:0000256" key="7">
    <source>
        <dbReference type="ARBA" id="ARBA00023157"/>
    </source>
</evidence>
<keyword evidence="5 9" id="KW-0862">Zinc</keyword>
<dbReference type="GO" id="GO:0004222">
    <property type="term" value="F:metalloendopeptidase activity"/>
    <property type="evidence" value="ECO:0007669"/>
    <property type="project" value="UniProtKB-UniRule"/>
</dbReference>
<keyword evidence="7" id="KW-1015">Disulfide bond</keyword>
<name>A0AAD1R950_PELCU</name>